<dbReference type="Gene3D" id="3.20.20.80">
    <property type="entry name" value="Glycosidases"/>
    <property type="match status" value="1"/>
</dbReference>
<dbReference type="Proteomes" id="UP000651271">
    <property type="component" value="Unassembled WGS sequence"/>
</dbReference>
<dbReference type="Pfam" id="PF00703">
    <property type="entry name" value="Glyco_hydro_2"/>
    <property type="match status" value="1"/>
</dbReference>
<name>A0ABR7YDJ8_9SPHI</name>
<keyword evidence="11" id="KW-1185">Reference proteome</keyword>
<evidence type="ECO:0000313" key="10">
    <source>
        <dbReference type="EMBL" id="MBD1429387.1"/>
    </source>
</evidence>
<feature type="region of interest" description="Disordered" evidence="6">
    <location>
        <begin position="942"/>
        <end position="965"/>
    </location>
</feature>
<dbReference type="Pfam" id="PF02836">
    <property type="entry name" value="Glyco_hydro_2_C"/>
    <property type="match status" value="1"/>
</dbReference>
<dbReference type="Gene3D" id="2.60.120.260">
    <property type="entry name" value="Galactose-binding domain-like"/>
    <property type="match status" value="1"/>
</dbReference>
<feature type="domain" description="Glycoside hydrolase family 2 immunoglobulin-like beta-sandwich" evidence="7">
    <location>
        <begin position="222"/>
        <end position="329"/>
    </location>
</feature>
<feature type="compositionally biased region" description="Polar residues" evidence="6">
    <location>
        <begin position="956"/>
        <end position="965"/>
    </location>
</feature>
<dbReference type="InterPro" id="IPR050347">
    <property type="entry name" value="Bact_Beta-galactosidase"/>
</dbReference>
<evidence type="ECO:0000256" key="4">
    <source>
        <dbReference type="ARBA" id="ARBA00022801"/>
    </source>
</evidence>
<comment type="catalytic activity">
    <reaction evidence="1">
        <text>Hydrolysis of terminal non-reducing beta-D-galactose residues in beta-D-galactosides.</text>
        <dbReference type="EC" id="3.2.1.23"/>
    </reaction>
</comment>
<proteinExistence type="inferred from homology"/>
<dbReference type="RefSeq" id="WP_190301928.1">
    <property type="nucleotide sequence ID" value="NZ_JACOIJ010000010.1"/>
</dbReference>
<sequence length="965" mass="110585">MKNIFSLLLYGVFYVFICPSYAQEKISLRGKWHFQIDHSDLGVQQKWYSQKLNDEINLPGSMTAQNKGEEITLTTKWTGSIYDSSFYFSPALEKFRQPGNIHIPFWLTPLKYYTGAAWYQKEVVIPQNWTNKQITLFLERTHIETRVWVNSQEVGLQNSLVAPHIYDITSYLQKGKNNITIRVDNQIKEINVGPDSHSISDHTQGNWNGIIGKIALEALPKIHIDQISVFPDITNRKAIIKLAIKNRTGKKITTSISYSAESFNSTKKDKTKLIKKSLDVLETETYELQVPFSEGMLTWDEFDPALYNLKITLNSSFGKEEKVVQFGMRDFKVENKQFKINGRPVFLRGTLHNCEFPLTGYPSTDVEDWVKIYTKIKSFGLNHVRFHSWCPPEAAFIAADRVGLYLQPEAPSWPNHGPKIGLGQPVDQYLYDESERMVKHYGNYASFVMMSAGNEPAGNQVAYLNKYVDYWKAKDSRRVYTGMSVGGSWPVVPNAEFQVRGGLRGLQWNKMPETYSDFSAQLASFQVPFIAHENGQYCVFPNFEEISQYTGAYRAKNLEMFKQILTDNHMSDQAKDFLMASGKLQVLAYKHDIERILRTPDYCGFQLLGLQDFPGQGTALVGVLNAFWQEKGYVTADEYIKFSNETVPLTKFPKFVFSNSENLEVDVALFHSGRSALAHAILDWVIRDERGEIFSKGSFDPKTYPIANGIPVGKIKQSLQNTQKPTKYKLEVTVRGTSFINDWNFWVYPSTKEKTYSSVYYTTSWDEKAKKVLAEGGKVFLNAAGKVLKGKEVEMHFLPVFWNTSWFKMRPPHVTGMLIQHNHKAFADFPTSYHSDLQWWDIQQKAQVMNLEDFPQDFKPIVQPIDTWFLSRRLGLIFEAKVGNGKIVVSSADLQANMNGKPSSVQLYHSIMEYMESNAFDPKDTIRLEIIEDIFQTASRTKVSNYTHDSPDELKPNSNQNKVNE</sequence>
<evidence type="ECO:0000259" key="7">
    <source>
        <dbReference type="Pfam" id="PF00703"/>
    </source>
</evidence>
<dbReference type="InterPro" id="IPR017853">
    <property type="entry name" value="GH"/>
</dbReference>
<dbReference type="Pfam" id="PF02837">
    <property type="entry name" value="Glyco_hydro_2_N"/>
    <property type="match status" value="1"/>
</dbReference>
<evidence type="ECO:0000259" key="8">
    <source>
        <dbReference type="Pfam" id="PF02836"/>
    </source>
</evidence>
<evidence type="ECO:0000256" key="1">
    <source>
        <dbReference type="ARBA" id="ARBA00001412"/>
    </source>
</evidence>
<dbReference type="EMBL" id="JACOIJ010000010">
    <property type="protein sequence ID" value="MBD1429387.1"/>
    <property type="molecule type" value="Genomic_DNA"/>
</dbReference>
<dbReference type="EC" id="3.2.1.23" evidence="3"/>
<evidence type="ECO:0000256" key="5">
    <source>
        <dbReference type="ARBA" id="ARBA00023295"/>
    </source>
</evidence>
<evidence type="ECO:0000256" key="6">
    <source>
        <dbReference type="SAM" id="MobiDB-lite"/>
    </source>
</evidence>
<comment type="caution">
    <text evidence="10">The sequence shown here is derived from an EMBL/GenBank/DDBJ whole genome shotgun (WGS) entry which is preliminary data.</text>
</comment>
<dbReference type="InterPro" id="IPR006104">
    <property type="entry name" value="Glyco_hydro_2_N"/>
</dbReference>
<dbReference type="InterPro" id="IPR008979">
    <property type="entry name" value="Galactose-bd-like_sf"/>
</dbReference>
<evidence type="ECO:0000259" key="9">
    <source>
        <dbReference type="Pfam" id="PF02837"/>
    </source>
</evidence>
<keyword evidence="5" id="KW-0326">Glycosidase</keyword>
<protein>
    <recommendedName>
        <fullName evidence="3">beta-galactosidase</fullName>
        <ecNumber evidence="3">3.2.1.23</ecNumber>
    </recommendedName>
</protein>
<dbReference type="SUPFAM" id="SSF51445">
    <property type="entry name" value="(Trans)glycosidases"/>
    <property type="match status" value="1"/>
</dbReference>
<dbReference type="PANTHER" id="PTHR46323:SF2">
    <property type="entry name" value="BETA-GALACTOSIDASE"/>
    <property type="match status" value="1"/>
</dbReference>
<comment type="similarity">
    <text evidence="2">Belongs to the glycosyl hydrolase 2 family.</text>
</comment>
<evidence type="ECO:0000256" key="2">
    <source>
        <dbReference type="ARBA" id="ARBA00007401"/>
    </source>
</evidence>
<dbReference type="InterPro" id="IPR006102">
    <property type="entry name" value="Ig-like_GH2"/>
</dbReference>
<feature type="domain" description="Glycosyl hydrolases family 2 sugar binding" evidence="9">
    <location>
        <begin position="27"/>
        <end position="219"/>
    </location>
</feature>
<gene>
    <name evidence="10" type="ORF">H8B04_07365</name>
</gene>
<keyword evidence="4" id="KW-0378">Hydrolase</keyword>
<feature type="domain" description="Glycoside hydrolase family 2 catalytic" evidence="8">
    <location>
        <begin position="332"/>
        <end position="485"/>
    </location>
</feature>
<reference evidence="10 11" key="1">
    <citation type="submission" date="2020-08" db="EMBL/GenBank/DDBJ databases">
        <title>Sphingobacterium sp. DN04309 isolated from aquaculture water.</title>
        <authorList>
            <person name="Zhang M."/>
        </authorList>
    </citation>
    <scope>NUCLEOTIDE SEQUENCE [LARGE SCALE GENOMIC DNA]</scope>
    <source>
        <strain evidence="10 11">DN04309</strain>
    </source>
</reference>
<organism evidence="10 11">
    <name type="scientific">Sphingobacterium litopenaei</name>
    <dbReference type="NCBI Taxonomy" id="2763500"/>
    <lineage>
        <taxon>Bacteria</taxon>
        <taxon>Pseudomonadati</taxon>
        <taxon>Bacteroidota</taxon>
        <taxon>Sphingobacteriia</taxon>
        <taxon>Sphingobacteriales</taxon>
        <taxon>Sphingobacteriaceae</taxon>
        <taxon>Sphingobacterium</taxon>
    </lineage>
</organism>
<accession>A0ABR7YDJ8</accession>
<dbReference type="PANTHER" id="PTHR46323">
    <property type="entry name" value="BETA-GALACTOSIDASE"/>
    <property type="match status" value="1"/>
</dbReference>
<dbReference type="InterPro" id="IPR006103">
    <property type="entry name" value="Glyco_hydro_2_cat"/>
</dbReference>
<evidence type="ECO:0000256" key="3">
    <source>
        <dbReference type="ARBA" id="ARBA00012756"/>
    </source>
</evidence>
<dbReference type="SUPFAM" id="SSF49785">
    <property type="entry name" value="Galactose-binding domain-like"/>
    <property type="match status" value="1"/>
</dbReference>
<evidence type="ECO:0000313" key="11">
    <source>
        <dbReference type="Proteomes" id="UP000651271"/>
    </source>
</evidence>